<dbReference type="AlphaFoldDB" id="A0A7X6JBZ7"/>
<sequence length="104" mass="11754">MERDLGETTFYEYRRDMMTDGTTKWLKETHRASPIERSEFSTELGVDDKGVTAFVTGIGKNVYQVKFPSLKTQRIIARRTFRPSGPTPLNQPAPSPVTPISTSM</sequence>
<dbReference type="EMBL" id="JAAXZB010000006">
    <property type="protein sequence ID" value="NKW11432.1"/>
    <property type="molecule type" value="Genomic_DNA"/>
</dbReference>
<evidence type="ECO:0000313" key="2">
    <source>
        <dbReference type="EMBL" id="NKW11432.1"/>
    </source>
</evidence>
<organism evidence="2 3">
    <name type="scientific">Brucella tritici</name>
    <dbReference type="NCBI Taxonomy" id="94626"/>
    <lineage>
        <taxon>Bacteria</taxon>
        <taxon>Pseudomonadati</taxon>
        <taxon>Pseudomonadota</taxon>
        <taxon>Alphaproteobacteria</taxon>
        <taxon>Hyphomicrobiales</taxon>
        <taxon>Brucellaceae</taxon>
        <taxon>Brucella/Ochrobactrum group</taxon>
        <taxon>Brucella</taxon>
    </lineage>
</organism>
<evidence type="ECO:0000256" key="1">
    <source>
        <dbReference type="SAM" id="MobiDB-lite"/>
    </source>
</evidence>
<accession>A0A7X6JBZ7</accession>
<reference evidence="2 3" key="1">
    <citation type="submission" date="2020-04" db="EMBL/GenBank/DDBJ databases">
        <title>Whole genome sequencing of clinical and environmental type strains of Ochrobactrum.</title>
        <authorList>
            <person name="Dharne M."/>
        </authorList>
    </citation>
    <scope>NUCLEOTIDE SEQUENCE [LARGE SCALE GENOMIC DNA]</scope>
    <source>
        <strain evidence="2 3">DSM 13340</strain>
    </source>
</reference>
<feature type="region of interest" description="Disordered" evidence="1">
    <location>
        <begin position="80"/>
        <end position="104"/>
    </location>
</feature>
<comment type="caution">
    <text evidence="2">The sequence shown here is derived from an EMBL/GenBank/DDBJ whole genome shotgun (WGS) entry which is preliminary data.</text>
</comment>
<gene>
    <name evidence="2" type="ORF">HGG76_28065</name>
</gene>
<evidence type="ECO:0000313" key="3">
    <source>
        <dbReference type="Proteomes" id="UP000558475"/>
    </source>
</evidence>
<proteinExistence type="predicted"/>
<feature type="compositionally biased region" description="Pro residues" evidence="1">
    <location>
        <begin position="85"/>
        <end position="97"/>
    </location>
</feature>
<name>A0A7X6JBZ7_9HYPH</name>
<dbReference type="Proteomes" id="UP000558475">
    <property type="component" value="Unassembled WGS sequence"/>
</dbReference>
<protein>
    <submittedName>
        <fullName evidence="2">Uncharacterized protein</fullName>
    </submittedName>
</protein>